<gene>
    <name evidence="1" type="ORF">ARN_33340</name>
</gene>
<proteinExistence type="predicted"/>
<sequence>MFIDLNPKWHCLSVSVCHDRIRSRCFDILSVSTQRLAGICPLASVMPEHVYMQALCPY</sequence>
<organism evidence="1">
    <name type="scientific">Arsenophonus nasoniae</name>
    <name type="common">son-killer infecting Nasonia vitripennis</name>
    <dbReference type="NCBI Taxonomy" id="638"/>
    <lineage>
        <taxon>Bacteria</taxon>
        <taxon>Pseudomonadati</taxon>
        <taxon>Pseudomonadota</taxon>
        <taxon>Gammaproteobacteria</taxon>
        <taxon>Enterobacterales</taxon>
        <taxon>Morganellaceae</taxon>
        <taxon>Arsenophonus</taxon>
    </lineage>
</organism>
<name>D2U3U3_9GAMM</name>
<dbReference type="EMBL" id="FN545263">
    <property type="protein sequence ID" value="CBA76096.1"/>
    <property type="molecule type" value="Genomic_DNA"/>
</dbReference>
<protein>
    <submittedName>
        <fullName evidence="1">Uncharacterized protein</fullName>
    </submittedName>
</protein>
<dbReference type="AlphaFoldDB" id="D2U3U3"/>
<reference evidence="1" key="1">
    <citation type="journal article" date="2010" name="Insect Mol. Biol.">
        <title>The draft genome sequence of Arsenophonus nasoniae, son-killer bacterium of Nasonia vitripennis, reveals genes associated with virulence and symbiosis.</title>
        <authorList>
            <person name="Wilkes T."/>
            <person name="Darby A.C."/>
            <person name="Choi J."/>
            <person name="Colborne J.K."/>
            <person name="Werren J.H."/>
            <person name="Hurst G.D.D."/>
        </authorList>
    </citation>
    <scope>NUCLEOTIDE SEQUENCE</scope>
</reference>
<accession>D2U3U3</accession>
<evidence type="ECO:0000313" key="1">
    <source>
        <dbReference type="EMBL" id="CBA76096.1"/>
    </source>
</evidence>